<dbReference type="InterPro" id="IPR009061">
    <property type="entry name" value="DNA-bd_dom_put_sf"/>
</dbReference>
<evidence type="ECO:0000313" key="2">
    <source>
        <dbReference type="EMBL" id="NMB91938.1"/>
    </source>
</evidence>
<dbReference type="GO" id="GO:0006355">
    <property type="term" value="P:regulation of DNA-templated transcription"/>
    <property type="evidence" value="ECO:0007669"/>
    <property type="project" value="InterPro"/>
</dbReference>
<name>A0A7X9HSQ8_UNCKA</name>
<gene>
    <name evidence="2" type="ORF">GYA37_03795</name>
</gene>
<dbReference type="Proteomes" id="UP000590542">
    <property type="component" value="Unassembled WGS sequence"/>
</dbReference>
<feature type="non-terminal residue" evidence="2">
    <location>
        <position position="107"/>
    </location>
</feature>
<dbReference type="Gene3D" id="1.10.1660.10">
    <property type="match status" value="1"/>
</dbReference>
<feature type="domain" description="HTH merR-type" evidence="1">
    <location>
        <begin position="25"/>
        <end position="85"/>
    </location>
</feature>
<proteinExistence type="predicted"/>
<dbReference type="SMART" id="SM00422">
    <property type="entry name" value="HTH_MERR"/>
    <property type="match status" value="1"/>
</dbReference>
<dbReference type="SUPFAM" id="SSF46955">
    <property type="entry name" value="Putative DNA-binding domain"/>
    <property type="match status" value="1"/>
</dbReference>
<comment type="caution">
    <text evidence="2">The sequence shown here is derived from an EMBL/GenBank/DDBJ whole genome shotgun (WGS) entry which is preliminary data.</text>
</comment>
<dbReference type="EMBL" id="JAAZNV010000012">
    <property type="protein sequence ID" value="NMB91938.1"/>
    <property type="molecule type" value="Genomic_DNA"/>
</dbReference>
<dbReference type="Pfam" id="PF00376">
    <property type="entry name" value="MerR"/>
    <property type="match status" value="1"/>
</dbReference>
<evidence type="ECO:0000259" key="1">
    <source>
        <dbReference type="SMART" id="SM00422"/>
    </source>
</evidence>
<dbReference type="GO" id="GO:0003677">
    <property type="term" value="F:DNA binding"/>
    <property type="evidence" value="ECO:0007669"/>
    <property type="project" value="InterPro"/>
</dbReference>
<dbReference type="InterPro" id="IPR000551">
    <property type="entry name" value="MerR-type_HTH_dom"/>
</dbReference>
<dbReference type="AlphaFoldDB" id="A0A7X9HSQ8"/>
<reference evidence="2 3" key="1">
    <citation type="journal article" date="2020" name="Biotechnol. Biofuels">
        <title>New insights from the biogas microbiome by comprehensive genome-resolved metagenomics of nearly 1600 species originating from multiple anaerobic digesters.</title>
        <authorList>
            <person name="Campanaro S."/>
            <person name="Treu L."/>
            <person name="Rodriguez-R L.M."/>
            <person name="Kovalovszki A."/>
            <person name="Ziels R.M."/>
            <person name="Maus I."/>
            <person name="Zhu X."/>
            <person name="Kougias P.G."/>
            <person name="Basile A."/>
            <person name="Luo G."/>
            <person name="Schluter A."/>
            <person name="Konstantinidis K.T."/>
            <person name="Angelidaki I."/>
        </authorList>
    </citation>
    <scope>NUCLEOTIDE SEQUENCE [LARGE SCALE GENOMIC DNA]</scope>
    <source>
        <strain evidence="2">AS27yjCOA_202</strain>
    </source>
</reference>
<organism evidence="2 3">
    <name type="scientific">candidate division WWE3 bacterium</name>
    <dbReference type="NCBI Taxonomy" id="2053526"/>
    <lineage>
        <taxon>Bacteria</taxon>
        <taxon>Katanobacteria</taxon>
    </lineage>
</organism>
<accession>A0A7X9HSQ8</accession>
<evidence type="ECO:0000313" key="3">
    <source>
        <dbReference type="Proteomes" id="UP000590542"/>
    </source>
</evidence>
<protein>
    <submittedName>
        <fullName evidence="2">MerR family transcriptional regulator</fullName>
    </submittedName>
</protein>
<sequence>MDLPAQENTKKHIDSKYNFHRFNYLKVSQAAKILGVSSSSLRRLENEGRISSERLPENNYRVYRLDLINQLKSELEEIQDPFTKEKGSKVVNVKNLFVIPKTIDVRP</sequence>